<comment type="caution">
    <text evidence="1">The sequence shown here is derived from an EMBL/GenBank/DDBJ whole genome shotgun (WGS) entry which is preliminary data.</text>
</comment>
<accession>A0ACC2URU6</accession>
<proteinExistence type="predicted"/>
<organism evidence="1 2">
    <name type="scientific">Entomophthora muscae</name>
    <dbReference type="NCBI Taxonomy" id="34485"/>
    <lineage>
        <taxon>Eukaryota</taxon>
        <taxon>Fungi</taxon>
        <taxon>Fungi incertae sedis</taxon>
        <taxon>Zoopagomycota</taxon>
        <taxon>Entomophthoromycotina</taxon>
        <taxon>Entomophthoromycetes</taxon>
        <taxon>Entomophthorales</taxon>
        <taxon>Entomophthoraceae</taxon>
        <taxon>Entomophthora</taxon>
    </lineage>
</organism>
<gene>
    <name evidence="1" type="ORF">DSO57_1008540</name>
</gene>
<sequence>MRDNVRNLSQEELDRYVKAVHKLNSGTRPTRWDTYANKHIQYYTSVHWTPLFLAWHRLYLHSVERALQTIDPEVTIPYWDWSQYAQHPRLDPVLSNRLFGGSGSGHETSGCVTTGLFRNFNVFYWHDGGKSEHCLYRYTDIFQRPFTSATVIDHNYLSEPTFKGFAEAIEALPHATAHNNIGGEFSGYASPGDPLFYSHHAFVDKLWFDWQNRHPDNYYDYSLDENLNVAPWNMKISDATNPIYNLCYFYRQETFLYSSASTPLSSLRQSPYSPPINATDDQLMAHARQFIRKGIKTNLTIPDPLPVKMIRDMGYDLATIRNLERRDALTLAKFGTNLN</sequence>
<reference evidence="1" key="1">
    <citation type="submission" date="2022-04" db="EMBL/GenBank/DDBJ databases">
        <title>Genome of the entomopathogenic fungus Entomophthora muscae.</title>
        <authorList>
            <person name="Elya C."/>
            <person name="Lovett B.R."/>
            <person name="Lee E."/>
            <person name="Macias A.M."/>
            <person name="Hajek A.E."/>
            <person name="De Bivort B.L."/>
            <person name="Kasson M.T."/>
            <person name="De Fine Licht H.H."/>
            <person name="Stajich J.E."/>
        </authorList>
    </citation>
    <scope>NUCLEOTIDE SEQUENCE</scope>
    <source>
        <strain evidence="1">Berkeley</strain>
    </source>
</reference>
<evidence type="ECO:0000313" key="1">
    <source>
        <dbReference type="EMBL" id="KAJ9089859.1"/>
    </source>
</evidence>
<evidence type="ECO:0000313" key="2">
    <source>
        <dbReference type="Proteomes" id="UP001165960"/>
    </source>
</evidence>
<protein>
    <submittedName>
        <fullName evidence="1">Uncharacterized protein</fullName>
    </submittedName>
</protein>
<dbReference type="Proteomes" id="UP001165960">
    <property type="component" value="Unassembled WGS sequence"/>
</dbReference>
<keyword evidence="2" id="KW-1185">Reference proteome</keyword>
<dbReference type="EMBL" id="QTSX02000026">
    <property type="protein sequence ID" value="KAJ9089859.1"/>
    <property type="molecule type" value="Genomic_DNA"/>
</dbReference>
<name>A0ACC2URU6_9FUNG</name>